<organism evidence="3 4">
    <name type="scientific">Candidatus Bandiella euplotis</name>
    <dbReference type="NCBI Taxonomy" id="1664265"/>
    <lineage>
        <taxon>Bacteria</taxon>
        <taxon>Pseudomonadati</taxon>
        <taxon>Pseudomonadota</taxon>
        <taxon>Alphaproteobacteria</taxon>
        <taxon>Rickettsiales</taxon>
        <taxon>Candidatus Midichloriaceae</taxon>
        <taxon>Candidatus Bandiella</taxon>
    </lineage>
</organism>
<evidence type="ECO:0000256" key="2">
    <source>
        <dbReference type="SAM" id="MobiDB-lite"/>
    </source>
</evidence>
<evidence type="ECO:0000313" key="4">
    <source>
        <dbReference type="Proteomes" id="UP001327219"/>
    </source>
</evidence>
<feature type="coiled-coil region" evidence="1">
    <location>
        <begin position="400"/>
        <end position="434"/>
    </location>
</feature>
<evidence type="ECO:0000256" key="1">
    <source>
        <dbReference type="SAM" id="Coils"/>
    </source>
</evidence>
<feature type="compositionally biased region" description="Polar residues" evidence="2">
    <location>
        <begin position="38"/>
        <end position="143"/>
    </location>
</feature>
<feature type="region of interest" description="Disordered" evidence="2">
    <location>
        <begin position="30"/>
        <end position="143"/>
    </location>
</feature>
<feature type="region of interest" description="Disordered" evidence="2">
    <location>
        <begin position="1"/>
        <end position="20"/>
    </location>
</feature>
<keyword evidence="1" id="KW-0175">Coiled coil</keyword>
<proteinExistence type="predicted"/>
<name>A0ABZ0UML9_9RICK</name>
<feature type="compositionally biased region" description="Polar residues" evidence="2">
    <location>
        <begin position="284"/>
        <end position="304"/>
    </location>
</feature>
<accession>A0ABZ0UML9</accession>
<geneLocation type="plasmid" evidence="3 4">
    <name>unnamed1</name>
</geneLocation>
<dbReference type="Proteomes" id="UP001327219">
    <property type="component" value="Plasmid unnamed1"/>
</dbReference>
<keyword evidence="3" id="KW-0614">Plasmid</keyword>
<dbReference type="RefSeq" id="WP_323733471.1">
    <property type="nucleotide sequence ID" value="NZ_CP110821.1"/>
</dbReference>
<feature type="region of interest" description="Disordered" evidence="2">
    <location>
        <begin position="283"/>
        <end position="312"/>
    </location>
</feature>
<gene>
    <name evidence="3" type="ORF">Bandiella_01574</name>
</gene>
<sequence length="571" mass="65662">MPNIQSYAPRKNFKKTTLRAWDKNLLDKLKYDTKESGTESGTNTKESGTESGTNTKESGTESGTNTKESGTESGTNTKESGTESGTNTKESGTESGTNTKESGTESGTNTKESGTESGTNTKESGTESGTNTKESGTESGTNTYSIDKIRGVSLSVIIYLISNLKSKNPPITINLNMRDVADNTCHSLNSIQQSIKRLKKRGLIKTSSFLSGYNGYTSFELCKSLYKFYKYRRYNNSNNNINNITIEESENSLLKSRSKNVHHSTNFSNQALIHNKDVYDNSKKNNYSHLNNASTQQSKSITPSNEDRESKNAKLTYEQLPEEWQNINYHLIEDLHFKPHHLIALYKLNALDPETIDESIRHFAYGIKHNPDNYKKYTDPLKVFYGSLRKGMPWTESTYKSTKEIAIEELIQQKKQAKRKLADQECELIDSLERESFYKWHQNLSNEQKKEIREEHSRKHNNIYSYYDEKIFKLHYSKEVMTEYQDPKEKALEQYLEKKKEQKQNEVKRITEMLQKTGSIKDYFAWLDKQTNEELAKITERKNFTHETMTQEEANILKVYFAKNILTLNLT</sequence>
<dbReference type="EMBL" id="CP110821">
    <property type="protein sequence ID" value="WPX97420.1"/>
    <property type="molecule type" value="Genomic_DNA"/>
</dbReference>
<keyword evidence="4" id="KW-1185">Reference proteome</keyword>
<protein>
    <recommendedName>
        <fullName evidence="5">Replication protein</fullName>
    </recommendedName>
</protein>
<evidence type="ECO:0000313" key="3">
    <source>
        <dbReference type="EMBL" id="WPX97420.1"/>
    </source>
</evidence>
<evidence type="ECO:0008006" key="5">
    <source>
        <dbReference type="Google" id="ProtNLM"/>
    </source>
</evidence>
<reference evidence="3 4" key="1">
    <citation type="submission" date="2022-11" db="EMBL/GenBank/DDBJ databases">
        <title>Host association and intracellularity evolved multiple times independently in the Rickettsiales.</title>
        <authorList>
            <person name="Castelli M."/>
            <person name="Nardi T."/>
            <person name="Gammuto L."/>
            <person name="Bellinzona G."/>
            <person name="Sabaneyeva E."/>
            <person name="Potekhin A."/>
            <person name="Serra V."/>
            <person name="Petroni G."/>
            <person name="Sassera D."/>
        </authorList>
    </citation>
    <scope>NUCLEOTIDE SEQUENCE [LARGE SCALE GENOMIC DNA]</scope>
    <source>
        <strain evidence="3 4">NDG2</strain>
        <plasmid evidence="3 4">unnamed1</plasmid>
    </source>
</reference>